<evidence type="ECO:0000313" key="3">
    <source>
        <dbReference type="Proteomes" id="UP000054144"/>
    </source>
</evidence>
<accession>A0A0D7A5S5</accession>
<protein>
    <submittedName>
        <fullName evidence="2">Uncharacterized protein</fullName>
    </submittedName>
</protein>
<feature type="compositionally biased region" description="Low complexity" evidence="1">
    <location>
        <begin position="283"/>
        <end position="295"/>
    </location>
</feature>
<evidence type="ECO:0000313" key="2">
    <source>
        <dbReference type="EMBL" id="KIY46342.1"/>
    </source>
</evidence>
<sequence length="311" mass="34336">MNSRQLLSLSVSHRYYILDLTVVAICTVLNSVGSKCHSVRVPAKWVAMHMKAGHSRCMEGQDPRSITTINDCEIASIRVLGASDLQRLSTPKQKEQRRFDANRNGYTFRLVNKLIEYPTWNQLLDPLTSGYGPFSAKASAHICNAVDGQVYGIGVAGQKSAAKEHASKQALEHEEPALIVGLVRNSASRQADRAIIPMLFLSNNELLEERGCCARNLPHVGTVAQFTLDFHLQNLISTYMSRGFYRIFPQLFAGTLGRKTIGVATAVYALRPALIDYAENQQSGKSSSSSRSVSSIHQKHNVQEPEAVMHP</sequence>
<dbReference type="Proteomes" id="UP000054144">
    <property type="component" value="Unassembled WGS sequence"/>
</dbReference>
<feature type="region of interest" description="Disordered" evidence="1">
    <location>
        <begin position="281"/>
        <end position="311"/>
    </location>
</feature>
<reference evidence="2 3" key="1">
    <citation type="journal article" date="2015" name="Fungal Genet. Biol.">
        <title>Evolution of novel wood decay mechanisms in Agaricales revealed by the genome sequences of Fistulina hepatica and Cylindrobasidium torrendii.</title>
        <authorList>
            <person name="Floudas D."/>
            <person name="Held B.W."/>
            <person name="Riley R."/>
            <person name="Nagy L.G."/>
            <person name="Koehler G."/>
            <person name="Ransdell A.S."/>
            <person name="Younus H."/>
            <person name="Chow J."/>
            <person name="Chiniquy J."/>
            <person name="Lipzen A."/>
            <person name="Tritt A."/>
            <person name="Sun H."/>
            <person name="Haridas S."/>
            <person name="LaButti K."/>
            <person name="Ohm R.A."/>
            <person name="Kues U."/>
            <person name="Blanchette R.A."/>
            <person name="Grigoriev I.V."/>
            <person name="Minto R.E."/>
            <person name="Hibbett D.S."/>
        </authorList>
    </citation>
    <scope>NUCLEOTIDE SEQUENCE [LARGE SCALE GENOMIC DNA]</scope>
    <source>
        <strain evidence="2 3">ATCC 64428</strain>
    </source>
</reference>
<keyword evidence="3" id="KW-1185">Reference proteome</keyword>
<name>A0A0D7A5S5_9AGAR</name>
<organism evidence="2 3">
    <name type="scientific">Fistulina hepatica ATCC 64428</name>
    <dbReference type="NCBI Taxonomy" id="1128425"/>
    <lineage>
        <taxon>Eukaryota</taxon>
        <taxon>Fungi</taxon>
        <taxon>Dikarya</taxon>
        <taxon>Basidiomycota</taxon>
        <taxon>Agaricomycotina</taxon>
        <taxon>Agaricomycetes</taxon>
        <taxon>Agaricomycetidae</taxon>
        <taxon>Agaricales</taxon>
        <taxon>Fistulinaceae</taxon>
        <taxon>Fistulina</taxon>
    </lineage>
</organism>
<evidence type="ECO:0000256" key="1">
    <source>
        <dbReference type="SAM" id="MobiDB-lite"/>
    </source>
</evidence>
<proteinExistence type="predicted"/>
<gene>
    <name evidence="2" type="ORF">FISHEDRAFT_60465</name>
</gene>
<dbReference type="EMBL" id="KN882035">
    <property type="protein sequence ID" value="KIY46342.1"/>
    <property type="molecule type" value="Genomic_DNA"/>
</dbReference>
<feature type="compositionally biased region" description="Basic and acidic residues" evidence="1">
    <location>
        <begin position="301"/>
        <end position="311"/>
    </location>
</feature>
<dbReference type="AlphaFoldDB" id="A0A0D7A5S5"/>